<evidence type="ECO:0000313" key="5">
    <source>
        <dbReference type="EMBL" id="MFC6669252.1"/>
    </source>
</evidence>
<dbReference type="SMART" id="SM00267">
    <property type="entry name" value="GGDEF"/>
    <property type="match status" value="1"/>
</dbReference>
<evidence type="ECO:0000313" key="6">
    <source>
        <dbReference type="Proteomes" id="UP001596422"/>
    </source>
</evidence>
<keyword evidence="6" id="KW-1185">Reference proteome</keyword>
<feature type="domain" description="GGDEF" evidence="4">
    <location>
        <begin position="171"/>
        <end position="304"/>
    </location>
</feature>
<reference evidence="6" key="1">
    <citation type="journal article" date="2019" name="Int. J. Syst. Evol. Microbiol.">
        <title>The Global Catalogue of Microorganisms (GCM) 10K type strain sequencing project: providing services to taxonomists for standard genome sequencing and annotation.</title>
        <authorList>
            <consortium name="The Broad Institute Genomics Platform"/>
            <consortium name="The Broad Institute Genome Sequencing Center for Infectious Disease"/>
            <person name="Wu L."/>
            <person name="Ma J."/>
        </authorList>
    </citation>
    <scope>NUCLEOTIDE SEQUENCE [LARGE SCALE GENOMIC DNA]</scope>
    <source>
        <strain evidence="6">NBRC 111756</strain>
    </source>
</reference>
<feature type="domain" description="EAL" evidence="3">
    <location>
        <begin position="312"/>
        <end position="567"/>
    </location>
</feature>
<dbReference type="PROSITE" id="PS50883">
    <property type="entry name" value="EAL"/>
    <property type="match status" value="1"/>
</dbReference>
<dbReference type="Gene3D" id="3.20.20.450">
    <property type="entry name" value="EAL domain"/>
    <property type="match status" value="1"/>
</dbReference>
<protein>
    <submittedName>
        <fullName evidence="5">Bifunctional diguanylate cyclase/phosphodiesterase</fullName>
    </submittedName>
</protein>
<dbReference type="InterPro" id="IPR000160">
    <property type="entry name" value="GGDEF_dom"/>
</dbReference>
<dbReference type="InterPro" id="IPR001789">
    <property type="entry name" value="Sig_transdc_resp-reg_receiver"/>
</dbReference>
<dbReference type="Proteomes" id="UP001596422">
    <property type="component" value="Unassembled WGS sequence"/>
</dbReference>
<name>A0ABW1ZVP9_9GAMM</name>
<evidence type="ECO:0000259" key="4">
    <source>
        <dbReference type="PROSITE" id="PS50887"/>
    </source>
</evidence>
<dbReference type="SUPFAM" id="SSF55073">
    <property type="entry name" value="Nucleotide cyclase"/>
    <property type="match status" value="1"/>
</dbReference>
<dbReference type="InterPro" id="IPR035919">
    <property type="entry name" value="EAL_sf"/>
</dbReference>
<feature type="domain" description="Response regulatory" evidence="2">
    <location>
        <begin position="7"/>
        <end position="122"/>
    </location>
</feature>
<keyword evidence="1" id="KW-0597">Phosphoprotein</keyword>
<comment type="caution">
    <text evidence="5">The sequence shown here is derived from an EMBL/GenBank/DDBJ whole genome shotgun (WGS) entry which is preliminary data.</text>
</comment>
<dbReference type="Pfam" id="PF00990">
    <property type="entry name" value="GGDEF"/>
    <property type="match status" value="1"/>
</dbReference>
<dbReference type="Gene3D" id="3.40.50.2300">
    <property type="match status" value="1"/>
</dbReference>
<dbReference type="InterPro" id="IPR052155">
    <property type="entry name" value="Biofilm_reg_signaling"/>
</dbReference>
<dbReference type="SUPFAM" id="SSF52172">
    <property type="entry name" value="CheY-like"/>
    <property type="match status" value="1"/>
</dbReference>
<dbReference type="InterPro" id="IPR001633">
    <property type="entry name" value="EAL_dom"/>
</dbReference>
<dbReference type="PROSITE" id="PS50887">
    <property type="entry name" value="GGDEF"/>
    <property type="match status" value="1"/>
</dbReference>
<dbReference type="Pfam" id="PF00563">
    <property type="entry name" value="EAL"/>
    <property type="match status" value="1"/>
</dbReference>
<dbReference type="SMART" id="SM00052">
    <property type="entry name" value="EAL"/>
    <property type="match status" value="1"/>
</dbReference>
<dbReference type="Gene3D" id="3.30.70.270">
    <property type="match status" value="1"/>
</dbReference>
<dbReference type="RefSeq" id="WP_379907826.1">
    <property type="nucleotide sequence ID" value="NZ_JBHSWE010000001.1"/>
</dbReference>
<dbReference type="CDD" id="cd01949">
    <property type="entry name" value="GGDEF"/>
    <property type="match status" value="1"/>
</dbReference>
<dbReference type="InterPro" id="IPR043128">
    <property type="entry name" value="Rev_trsase/Diguanyl_cyclase"/>
</dbReference>
<evidence type="ECO:0000259" key="2">
    <source>
        <dbReference type="PROSITE" id="PS50110"/>
    </source>
</evidence>
<gene>
    <name evidence="5" type="ORF">ACFQDL_03425</name>
</gene>
<dbReference type="InterPro" id="IPR029787">
    <property type="entry name" value="Nucleotide_cyclase"/>
</dbReference>
<feature type="modified residue" description="4-aspartylphosphate" evidence="1">
    <location>
        <position position="57"/>
    </location>
</feature>
<dbReference type="CDD" id="cd01948">
    <property type="entry name" value="EAL"/>
    <property type="match status" value="1"/>
</dbReference>
<dbReference type="EMBL" id="JBHSWE010000001">
    <property type="protein sequence ID" value="MFC6669252.1"/>
    <property type="molecule type" value="Genomic_DNA"/>
</dbReference>
<dbReference type="InterPro" id="IPR011006">
    <property type="entry name" value="CheY-like_superfamily"/>
</dbReference>
<evidence type="ECO:0000256" key="1">
    <source>
        <dbReference type="PROSITE-ProRule" id="PRU00169"/>
    </source>
</evidence>
<dbReference type="Pfam" id="PF00072">
    <property type="entry name" value="Response_reg"/>
    <property type="match status" value="1"/>
</dbReference>
<dbReference type="PANTHER" id="PTHR44757:SF2">
    <property type="entry name" value="BIOFILM ARCHITECTURE MAINTENANCE PROTEIN MBAA"/>
    <property type="match status" value="1"/>
</dbReference>
<organism evidence="5 6">
    <name type="scientific">Marinobacterium aestuariivivens</name>
    <dbReference type="NCBI Taxonomy" id="1698799"/>
    <lineage>
        <taxon>Bacteria</taxon>
        <taxon>Pseudomonadati</taxon>
        <taxon>Pseudomonadota</taxon>
        <taxon>Gammaproteobacteria</taxon>
        <taxon>Oceanospirillales</taxon>
        <taxon>Oceanospirillaceae</taxon>
        <taxon>Marinobacterium</taxon>
    </lineage>
</organism>
<dbReference type="SUPFAM" id="SSF141868">
    <property type="entry name" value="EAL domain-like"/>
    <property type="match status" value="1"/>
</dbReference>
<dbReference type="NCBIfam" id="TIGR00254">
    <property type="entry name" value="GGDEF"/>
    <property type="match status" value="1"/>
</dbReference>
<dbReference type="PROSITE" id="PS50110">
    <property type="entry name" value="RESPONSE_REGULATORY"/>
    <property type="match status" value="1"/>
</dbReference>
<dbReference type="PANTHER" id="PTHR44757">
    <property type="entry name" value="DIGUANYLATE CYCLASE DGCP"/>
    <property type="match status" value="1"/>
</dbReference>
<sequence>MDRTPLKALIIEDMEDDAQLLLRELQRNGYDTDYRCVDNEKNLLEALQEPWQMVFSDFTMPAFDGRKALQLVRQKDPDLPFIFVSGTIGEERAVEAVKSGAQDYILKGNLRRLSAVIPRELRESETRRQRRAAERRIQFLANYDELTALPNRALFIHRLEQTLEQARRVGMMVGLVHLNLVRFRDINSSLGQNAGDALLKQVARRLIRHARAEDLIARLSGDEFGMILPGLLLKSELVQALRQLLAALTEPVTLHGYTLQVQASIGVSVFPADGEQGDELLRNATMAMQRARQDGGGCRFFRPEILAQLQRRLSLERELQMAVENQAFSLCYQPQVDLATGRVTGLEALIRWRHPSRGPVAPDVFIPVAEETGQILPIGQWVLGEACRQLEKWQAAELGSTPNLAVNISAFQFRQRNFADIAQRVIEHHQLNPERLELEITETALMQDPDSTLKTLKKLRDLGVSISLDDFGTGYSSLSYLKRFPVNALKIDKSFVDDLPLDLDDIAIVRAIIALAERLKLNVVAEGVETREQALFLRDEGCQLAQGYFFLRPVPGVEINPLLTLPPPFVSRLRRDC</sequence>
<evidence type="ECO:0000259" key="3">
    <source>
        <dbReference type="PROSITE" id="PS50883"/>
    </source>
</evidence>
<dbReference type="SMART" id="SM00448">
    <property type="entry name" value="REC"/>
    <property type="match status" value="1"/>
</dbReference>
<dbReference type="CDD" id="cd00156">
    <property type="entry name" value="REC"/>
    <property type="match status" value="1"/>
</dbReference>
<accession>A0ABW1ZVP9</accession>
<proteinExistence type="predicted"/>